<keyword evidence="3 5" id="KW-0328">Glycosyltransferase</keyword>
<keyword evidence="4" id="KW-0808">Transferase</keyword>
<keyword evidence="5" id="KW-0961">Cell wall biogenesis/degradation</keyword>
<name>A0A2G2VCF2_CAPBA</name>
<evidence type="ECO:0000313" key="7">
    <source>
        <dbReference type="EMBL" id="PHT30646.1"/>
    </source>
</evidence>
<dbReference type="GO" id="GO:0000139">
    <property type="term" value="C:Golgi membrane"/>
    <property type="evidence" value="ECO:0007669"/>
    <property type="project" value="UniProtKB-SubCell"/>
</dbReference>
<comment type="caution">
    <text evidence="7">The sequence shown here is derived from an EMBL/GenBank/DDBJ whole genome shotgun (WGS) entry which is preliminary data.</text>
</comment>
<dbReference type="PANTHER" id="PTHR32116">
    <property type="entry name" value="GALACTURONOSYLTRANSFERASE 4-RELATED"/>
    <property type="match status" value="1"/>
</dbReference>
<dbReference type="AlphaFoldDB" id="A0A2G2VCF2"/>
<dbReference type="GO" id="GO:0045489">
    <property type="term" value="P:pectin biosynthetic process"/>
    <property type="evidence" value="ECO:0007669"/>
    <property type="project" value="UniProtKB-UniPathway"/>
</dbReference>
<evidence type="ECO:0000256" key="4">
    <source>
        <dbReference type="ARBA" id="ARBA00022679"/>
    </source>
</evidence>
<evidence type="ECO:0000256" key="2">
    <source>
        <dbReference type="ARBA" id="ARBA00006351"/>
    </source>
</evidence>
<keyword evidence="8" id="KW-1185">Reference proteome</keyword>
<dbReference type="InterPro" id="IPR029993">
    <property type="entry name" value="GAUT"/>
</dbReference>
<gene>
    <name evidence="7" type="ORF">CQW23_29756</name>
</gene>
<dbReference type="STRING" id="33114.A0A2G2VCF2"/>
<dbReference type="GO" id="GO:0047262">
    <property type="term" value="F:polygalacturonate 4-alpha-galacturonosyltransferase activity"/>
    <property type="evidence" value="ECO:0007669"/>
    <property type="project" value="InterPro"/>
</dbReference>
<protein>
    <recommendedName>
        <fullName evidence="5">Hexosyltransferase</fullName>
        <ecNumber evidence="5">2.4.1.-</ecNumber>
    </recommendedName>
</protein>
<keyword evidence="5" id="KW-0333">Golgi apparatus</keyword>
<feature type="compositionally biased region" description="Gly residues" evidence="6">
    <location>
        <begin position="44"/>
        <end position="53"/>
    </location>
</feature>
<proteinExistence type="inferred from homology"/>
<feature type="region of interest" description="Disordered" evidence="6">
    <location>
        <begin position="32"/>
        <end position="56"/>
    </location>
</feature>
<evidence type="ECO:0000256" key="6">
    <source>
        <dbReference type="SAM" id="MobiDB-lite"/>
    </source>
</evidence>
<organism evidence="7 8">
    <name type="scientific">Capsicum baccatum</name>
    <name type="common">Peruvian pepper</name>
    <dbReference type="NCBI Taxonomy" id="33114"/>
    <lineage>
        <taxon>Eukaryota</taxon>
        <taxon>Viridiplantae</taxon>
        <taxon>Streptophyta</taxon>
        <taxon>Embryophyta</taxon>
        <taxon>Tracheophyta</taxon>
        <taxon>Spermatophyta</taxon>
        <taxon>Magnoliopsida</taxon>
        <taxon>eudicotyledons</taxon>
        <taxon>Gunneridae</taxon>
        <taxon>Pentapetalae</taxon>
        <taxon>asterids</taxon>
        <taxon>lamiids</taxon>
        <taxon>Solanales</taxon>
        <taxon>Solanaceae</taxon>
        <taxon>Solanoideae</taxon>
        <taxon>Capsiceae</taxon>
        <taxon>Capsicum</taxon>
    </lineage>
</organism>
<dbReference type="PANTHER" id="PTHR32116:SF31">
    <property type="entry name" value="GALACTURONOSYLTRANSFERASE 8"/>
    <property type="match status" value="1"/>
</dbReference>
<dbReference type="Gene3D" id="3.90.550.10">
    <property type="entry name" value="Spore Coat Polysaccharide Biosynthesis Protein SpsA, Chain A"/>
    <property type="match status" value="1"/>
</dbReference>
<dbReference type="OrthoDB" id="411524at2759"/>
<comment type="subcellular location">
    <subcellularLocation>
        <location evidence="5">Golgi apparatus membrane</location>
        <topology evidence="5">Single-pass type II membrane protein</topology>
    </subcellularLocation>
</comment>
<dbReference type="SUPFAM" id="SSF53448">
    <property type="entry name" value="Nucleotide-diphospho-sugar transferases"/>
    <property type="match status" value="1"/>
</dbReference>
<evidence type="ECO:0000256" key="3">
    <source>
        <dbReference type="ARBA" id="ARBA00022676"/>
    </source>
</evidence>
<accession>A0A2G2VCF2</accession>
<comment type="pathway">
    <text evidence="1 5">Glycan metabolism; pectin biosynthesis.</text>
</comment>
<dbReference type="GO" id="GO:0071555">
    <property type="term" value="P:cell wall organization"/>
    <property type="evidence" value="ECO:0007669"/>
    <property type="project" value="UniProtKB-KW"/>
</dbReference>
<reference evidence="7 8" key="1">
    <citation type="journal article" date="2017" name="Genome Biol.">
        <title>New reference genome sequences of hot pepper reveal the massive evolution of plant disease-resistance genes by retroduplication.</title>
        <authorList>
            <person name="Kim S."/>
            <person name="Park J."/>
            <person name="Yeom S.I."/>
            <person name="Kim Y.M."/>
            <person name="Seo E."/>
            <person name="Kim K.T."/>
            <person name="Kim M.S."/>
            <person name="Lee J.M."/>
            <person name="Cheong K."/>
            <person name="Shin H.S."/>
            <person name="Kim S.B."/>
            <person name="Han K."/>
            <person name="Lee J."/>
            <person name="Park M."/>
            <person name="Lee H.A."/>
            <person name="Lee H.Y."/>
            <person name="Lee Y."/>
            <person name="Oh S."/>
            <person name="Lee J.H."/>
            <person name="Choi E."/>
            <person name="Choi E."/>
            <person name="Lee S.E."/>
            <person name="Jeon J."/>
            <person name="Kim H."/>
            <person name="Choi G."/>
            <person name="Song H."/>
            <person name="Lee J."/>
            <person name="Lee S.C."/>
            <person name="Kwon J.K."/>
            <person name="Lee H.Y."/>
            <person name="Koo N."/>
            <person name="Hong Y."/>
            <person name="Kim R.W."/>
            <person name="Kang W.H."/>
            <person name="Huh J.H."/>
            <person name="Kang B.C."/>
            <person name="Yang T.J."/>
            <person name="Lee Y.H."/>
            <person name="Bennetzen J.L."/>
            <person name="Choi D."/>
        </authorList>
    </citation>
    <scope>NUCLEOTIDE SEQUENCE [LARGE SCALE GENOMIC DNA]</scope>
    <source>
        <strain evidence="8">cv. PBC81</strain>
    </source>
</reference>
<dbReference type="EC" id="2.4.1.-" evidence="5"/>
<evidence type="ECO:0000256" key="5">
    <source>
        <dbReference type="RuleBase" id="RU362027"/>
    </source>
</evidence>
<dbReference type="InterPro" id="IPR029044">
    <property type="entry name" value="Nucleotide-diphossugar_trans"/>
</dbReference>
<reference evidence="8" key="2">
    <citation type="journal article" date="2017" name="J. Anim. Genet.">
        <title>Multiple reference genome sequences of hot pepper reveal the massive evolution of plant disease resistance genes by retroduplication.</title>
        <authorList>
            <person name="Kim S."/>
            <person name="Park J."/>
            <person name="Yeom S.-I."/>
            <person name="Kim Y.-M."/>
            <person name="Seo E."/>
            <person name="Kim K.-T."/>
            <person name="Kim M.-S."/>
            <person name="Lee J.M."/>
            <person name="Cheong K."/>
            <person name="Shin H.-S."/>
            <person name="Kim S.-B."/>
            <person name="Han K."/>
            <person name="Lee J."/>
            <person name="Park M."/>
            <person name="Lee H.-A."/>
            <person name="Lee H.-Y."/>
            <person name="Lee Y."/>
            <person name="Oh S."/>
            <person name="Lee J.H."/>
            <person name="Choi E."/>
            <person name="Choi E."/>
            <person name="Lee S.E."/>
            <person name="Jeon J."/>
            <person name="Kim H."/>
            <person name="Choi G."/>
            <person name="Song H."/>
            <person name="Lee J."/>
            <person name="Lee S.-C."/>
            <person name="Kwon J.-K."/>
            <person name="Lee H.-Y."/>
            <person name="Koo N."/>
            <person name="Hong Y."/>
            <person name="Kim R.W."/>
            <person name="Kang W.-H."/>
            <person name="Huh J.H."/>
            <person name="Kang B.-C."/>
            <person name="Yang T.-J."/>
            <person name="Lee Y.-H."/>
            <person name="Bennetzen J.L."/>
            <person name="Choi D."/>
        </authorList>
    </citation>
    <scope>NUCLEOTIDE SEQUENCE [LARGE SCALE GENOMIC DNA]</scope>
    <source>
        <strain evidence="8">cv. PBC81</strain>
    </source>
</reference>
<dbReference type="Proteomes" id="UP000224567">
    <property type="component" value="Unassembled WGS sequence"/>
</dbReference>
<dbReference type="EMBL" id="MLFT02000027">
    <property type="protein sequence ID" value="PHT30646.1"/>
    <property type="molecule type" value="Genomic_DNA"/>
</dbReference>
<dbReference type="Pfam" id="PF01501">
    <property type="entry name" value="Glyco_transf_8"/>
    <property type="match status" value="1"/>
</dbReference>
<evidence type="ECO:0000313" key="8">
    <source>
        <dbReference type="Proteomes" id="UP000224567"/>
    </source>
</evidence>
<sequence>MTICGIDPPIILVERNHPSSISGNIRGRYQSGRGSAFKNDGVRGRGNYGGGGRGYDRGDFNRRSEFNNRGVNELLTKAKKRGVFSSLISAICKVYSEDPALFGYEVNERKNCTCGELCCKELPSKHVIHVVIDKMNIWVMQVMFKMKDYRGAHTEVKAVEAYKFSNSSYVPVLKQLESAKMCSSTSIISLRMQPRIPSIWRHLRFYLPKTYPKLHWILFLDADIVVQRDLAGHGLAYVNWEHVTSSNFVTDTKHESFTRDQDAISQQVFGVVSFPSGVEGDLLLGSNVGLRLTSVLSS</sequence>
<dbReference type="UniPathway" id="UPA00845"/>
<comment type="similarity">
    <text evidence="2 5">Belongs to the glycosyltransferase 8 family.</text>
</comment>
<evidence type="ECO:0000256" key="1">
    <source>
        <dbReference type="ARBA" id="ARBA00004877"/>
    </source>
</evidence>
<dbReference type="InterPro" id="IPR002495">
    <property type="entry name" value="Glyco_trans_8"/>
</dbReference>